<protein>
    <submittedName>
        <fullName evidence="2">3a9f4633-9ce2-491a-8bf4-90a08c909d6c</fullName>
    </submittedName>
</protein>
<gene>
    <name evidence="2" type="ORF">SCLTRI_LOCUS4395</name>
</gene>
<sequence>MSLSHDQNATMTTTATANVTIQHSPEKSAEKKAQASLTLDKYLYAAPPNMIERLSQGVTTSKKEFRAQVKKSIVAFDEAFEEKK</sequence>
<comment type="caution">
    <text evidence="2">The sequence shown here is derived from an EMBL/GenBank/DDBJ whole genome shotgun (WGS) entry which is preliminary data.</text>
</comment>
<name>A0A8H2VUI4_9HELO</name>
<evidence type="ECO:0000313" key="2">
    <source>
        <dbReference type="EMBL" id="CAD6444603.1"/>
    </source>
</evidence>
<dbReference type="EMBL" id="CAJHIA010000012">
    <property type="protein sequence ID" value="CAD6444603.1"/>
    <property type="molecule type" value="Genomic_DNA"/>
</dbReference>
<evidence type="ECO:0000313" key="3">
    <source>
        <dbReference type="Proteomes" id="UP000624404"/>
    </source>
</evidence>
<reference evidence="2" key="1">
    <citation type="submission" date="2020-10" db="EMBL/GenBank/DDBJ databases">
        <authorList>
            <person name="Kusch S."/>
        </authorList>
    </citation>
    <scope>NUCLEOTIDE SEQUENCE</scope>
    <source>
        <strain evidence="2">SwB9</strain>
    </source>
</reference>
<organism evidence="2 3">
    <name type="scientific">Sclerotinia trifoliorum</name>
    <dbReference type="NCBI Taxonomy" id="28548"/>
    <lineage>
        <taxon>Eukaryota</taxon>
        <taxon>Fungi</taxon>
        <taxon>Dikarya</taxon>
        <taxon>Ascomycota</taxon>
        <taxon>Pezizomycotina</taxon>
        <taxon>Leotiomycetes</taxon>
        <taxon>Helotiales</taxon>
        <taxon>Sclerotiniaceae</taxon>
        <taxon>Sclerotinia</taxon>
    </lineage>
</organism>
<dbReference type="OrthoDB" id="3551973at2759"/>
<keyword evidence="3" id="KW-1185">Reference proteome</keyword>
<feature type="region of interest" description="Disordered" evidence="1">
    <location>
        <begin position="1"/>
        <end position="32"/>
    </location>
</feature>
<proteinExistence type="predicted"/>
<accession>A0A8H2VUI4</accession>
<evidence type="ECO:0000256" key="1">
    <source>
        <dbReference type="SAM" id="MobiDB-lite"/>
    </source>
</evidence>
<dbReference type="Proteomes" id="UP000624404">
    <property type="component" value="Unassembled WGS sequence"/>
</dbReference>
<dbReference type="AlphaFoldDB" id="A0A8H2VUI4"/>